<dbReference type="AlphaFoldDB" id="A0A4V2F0P4"/>
<organism evidence="1 2">
    <name type="scientific">Pseudobacter ginsenosidimutans</name>
    <dbReference type="NCBI Taxonomy" id="661488"/>
    <lineage>
        <taxon>Bacteria</taxon>
        <taxon>Pseudomonadati</taxon>
        <taxon>Bacteroidota</taxon>
        <taxon>Chitinophagia</taxon>
        <taxon>Chitinophagales</taxon>
        <taxon>Chitinophagaceae</taxon>
        <taxon>Pseudobacter</taxon>
    </lineage>
</organism>
<protein>
    <submittedName>
        <fullName evidence="1">Uncharacterized protein</fullName>
    </submittedName>
</protein>
<comment type="caution">
    <text evidence="1">The sequence shown here is derived from an EMBL/GenBank/DDBJ whole genome shotgun (WGS) entry which is preliminary data.</text>
</comment>
<sequence>MEQNFYIMIHLKVKGELQTIGKFYIGNKQPKAYALFKKLKGNSAADGTEVLFMELTETRSELPVNIKMISCTLDELSGNCRTITKEIFKWNNMDLLH</sequence>
<dbReference type="RefSeq" id="WP_130541394.1">
    <property type="nucleotide sequence ID" value="NZ_CP042431.1"/>
</dbReference>
<evidence type="ECO:0000313" key="2">
    <source>
        <dbReference type="Proteomes" id="UP000293874"/>
    </source>
</evidence>
<accession>A0A4V2F0P4</accession>
<reference evidence="1 2" key="1">
    <citation type="submission" date="2019-02" db="EMBL/GenBank/DDBJ databases">
        <title>Genomic Encyclopedia of Type Strains, Phase IV (KMG-IV): sequencing the most valuable type-strain genomes for metagenomic binning, comparative biology and taxonomic classification.</title>
        <authorList>
            <person name="Goeker M."/>
        </authorList>
    </citation>
    <scope>NUCLEOTIDE SEQUENCE [LARGE SCALE GENOMIC DNA]</scope>
    <source>
        <strain evidence="1 2">DSM 18116</strain>
    </source>
</reference>
<gene>
    <name evidence="1" type="ORF">EV199_2736</name>
</gene>
<dbReference type="Proteomes" id="UP000293874">
    <property type="component" value="Unassembled WGS sequence"/>
</dbReference>
<name>A0A4V2F0P4_9BACT</name>
<keyword evidence="2" id="KW-1185">Reference proteome</keyword>
<evidence type="ECO:0000313" key="1">
    <source>
        <dbReference type="EMBL" id="RZS70841.1"/>
    </source>
</evidence>
<proteinExistence type="predicted"/>
<dbReference type="EMBL" id="SGXA01000002">
    <property type="protein sequence ID" value="RZS70841.1"/>
    <property type="molecule type" value="Genomic_DNA"/>
</dbReference>
<dbReference type="OrthoDB" id="676292at2"/>